<evidence type="ECO:0000256" key="12">
    <source>
        <dbReference type="SAM" id="MobiDB-lite"/>
    </source>
</evidence>
<evidence type="ECO:0000256" key="6">
    <source>
        <dbReference type="ARBA" id="ARBA00023015"/>
    </source>
</evidence>
<dbReference type="PRINTS" id="PR00047">
    <property type="entry name" value="STROIDFINGER"/>
</dbReference>
<gene>
    <name evidence="15" type="ORF">DdX_14431</name>
</gene>
<dbReference type="PROSITE" id="PS51030">
    <property type="entry name" value="NUCLEAR_REC_DBD_2"/>
    <property type="match status" value="1"/>
</dbReference>
<dbReference type="InterPro" id="IPR000536">
    <property type="entry name" value="Nucl_hrmn_rcpt_lig-bd"/>
</dbReference>
<feature type="region of interest" description="Disordered" evidence="12">
    <location>
        <begin position="86"/>
        <end position="121"/>
    </location>
</feature>
<evidence type="ECO:0000259" key="14">
    <source>
        <dbReference type="PROSITE" id="PS51843"/>
    </source>
</evidence>
<keyword evidence="8 11" id="KW-0804">Transcription</keyword>
<sequence>MVATMQSMDHNKVADLSMNGNICAICEDDSHGIHFGVNVCRACAAFFRRSTISSRNYQCRFGGGCPIGKGHCRACRLEKCKKMGMDPSGVQRHRDHIGPRKSNVGPHDNLKGHGNSRRSLGAAKMVSPKFSSEMSPIEKNLIKSSPHSIFSSNGSPEFHPNALNLTNLTSPGSLFSSNIYSPLNGLHLLNNIRRNLEEQTEDGSLKSYATLTPATVARPGIMSVVQSESGPENLAISPLKRIDHSGTRSNGSSSSGFCSASSSMGSQQQSPSSPPPSCSSYNSNQPYAGTLLDWSSVNSTSSVCQPEQSTSAFTVISGGNSNKSTFGTFGPLQTQMTQQPSTSTFIDPKSILSRQPTIPGMASCSLQQNDPNVTGQTPLIAEMLRGYKKFNCLRKTAVNLRNCENGGALHRLFDETLELVEGSYTDHVTSLKNDLSLISEMVNDHFLPLSNFSVESKWSLLRNFFCPFVMSERTHSSMKNFPDPNDMRFMISARHYSNLNNLSAFFNVKENKSDPGRMAEIMGPIFQKLFNYLQKPFREMNITEEELVGYMGICFWNERIDGLSDNEIRLAEQTQDTLHNELYLVCRRAAGGNLAQGGVRFATLCNMVTITHKLARDLAVSFSLANVTNLFEIDTFLHDCNPHSF</sequence>
<evidence type="ECO:0000256" key="3">
    <source>
        <dbReference type="ARBA" id="ARBA00022723"/>
    </source>
</evidence>
<keyword evidence="16" id="KW-1185">Reference proteome</keyword>
<organism evidence="15 16">
    <name type="scientific">Ditylenchus destructor</name>
    <dbReference type="NCBI Taxonomy" id="166010"/>
    <lineage>
        <taxon>Eukaryota</taxon>
        <taxon>Metazoa</taxon>
        <taxon>Ecdysozoa</taxon>
        <taxon>Nematoda</taxon>
        <taxon>Chromadorea</taxon>
        <taxon>Rhabditida</taxon>
        <taxon>Tylenchina</taxon>
        <taxon>Tylenchomorpha</taxon>
        <taxon>Sphaerularioidea</taxon>
        <taxon>Anguinidae</taxon>
        <taxon>Anguininae</taxon>
        <taxon>Ditylenchus</taxon>
    </lineage>
</organism>
<evidence type="ECO:0000256" key="4">
    <source>
        <dbReference type="ARBA" id="ARBA00022771"/>
    </source>
</evidence>
<dbReference type="Pfam" id="PF00105">
    <property type="entry name" value="zf-C4"/>
    <property type="match status" value="1"/>
</dbReference>
<evidence type="ECO:0000256" key="2">
    <source>
        <dbReference type="ARBA" id="ARBA00005993"/>
    </source>
</evidence>
<evidence type="ECO:0000256" key="11">
    <source>
        <dbReference type="RuleBase" id="RU004334"/>
    </source>
</evidence>
<reference evidence="15" key="1">
    <citation type="submission" date="2022-01" db="EMBL/GenBank/DDBJ databases">
        <title>Genome Sequence Resource for Two Populations of Ditylenchus destructor, the Migratory Endoparasitic Phytonematode.</title>
        <authorList>
            <person name="Zhang H."/>
            <person name="Lin R."/>
            <person name="Xie B."/>
        </authorList>
    </citation>
    <scope>NUCLEOTIDE SEQUENCE</scope>
    <source>
        <strain evidence="15">BazhouSP</strain>
    </source>
</reference>
<dbReference type="GO" id="GO:0000978">
    <property type="term" value="F:RNA polymerase II cis-regulatory region sequence-specific DNA binding"/>
    <property type="evidence" value="ECO:0007669"/>
    <property type="project" value="InterPro"/>
</dbReference>
<dbReference type="SUPFAM" id="SSF57716">
    <property type="entry name" value="Glucocorticoid receptor-like (DNA-binding domain)"/>
    <property type="match status" value="1"/>
</dbReference>
<keyword evidence="5 11" id="KW-0862">Zinc</keyword>
<feature type="region of interest" description="Disordered" evidence="12">
    <location>
        <begin position="238"/>
        <end position="284"/>
    </location>
</feature>
<feature type="domain" description="NR LBD" evidence="14">
    <location>
        <begin position="375"/>
        <end position="644"/>
    </location>
</feature>
<dbReference type="Pfam" id="PF00104">
    <property type="entry name" value="Hormone_recep"/>
    <property type="match status" value="1"/>
</dbReference>
<evidence type="ECO:0000313" key="15">
    <source>
        <dbReference type="EMBL" id="KAI1704191.1"/>
    </source>
</evidence>
<comment type="subcellular location">
    <subcellularLocation>
        <location evidence="1 11">Nucleus</location>
    </subcellularLocation>
</comment>
<keyword evidence="6 11" id="KW-0805">Transcription regulation</keyword>
<evidence type="ECO:0000256" key="8">
    <source>
        <dbReference type="ARBA" id="ARBA00023163"/>
    </source>
</evidence>
<dbReference type="SMART" id="SM00430">
    <property type="entry name" value="HOLI"/>
    <property type="match status" value="1"/>
</dbReference>
<dbReference type="GO" id="GO:0008270">
    <property type="term" value="F:zinc ion binding"/>
    <property type="evidence" value="ECO:0007669"/>
    <property type="project" value="UniProtKB-KW"/>
</dbReference>
<dbReference type="SUPFAM" id="SSF48508">
    <property type="entry name" value="Nuclear receptor ligand-binding domain"/>
    <property type="match status" value="1"/>
</dbReference>
<proteinExistence type="inferred from homology"/>
<dbReference type="InterPro" id="IPR049636">
    <property type="entry name" value="HNF4-like_DBD"/>
</dbReference>
<protein>
    <submittedName>
        <fullName evidence="15">Ligand-binding domain of nuclear hormone receptor domain-containing protein</fullName>
    </submittedName>
</protein>
<feature type="compositionally biased region" description="Low complexity" evidence="12">
    <location>
        <begin position="247"/>
        <end position="271"/>
    </location>
</feature>
<evidence type="ECO:0000256" key="1">
    <source>
        <dbReference type="ARBA" id="ARBA00004123"/>
    </source>
</evidence>
<dbReference type="Gene3D" id="3.30.50.10">
    <property type="entry name" value="Erythroid Transcription Factor GATA-1, subunit A"/>
    <property type="match status" value="1"/>
</dbReference>
<dbReference type="SMART" id="SM00399">
    <property type="entry name" value="ZnF_C4"/>
    <property type="match status" value="1"/>
</dbReference>
<keyword evidence="10 11" id="KW-0539">Nucleus</keyword>
<dbReference type="GO" id="GO:0003700">
    <property type="term" value="F:DNA-binding transcription factor activity"/>
    <property type="evidence" value="ECO:0007669"/>
    <property type="project" value="InterPro"/>
</dbReference>
<dbReference type="Gene3D" id="1.10.565.10">
    <property type="entry name" value="Retinoid X Receptor"/>
    <property type="match status" value="1"/>
</dbReference>
<dbReference type="PANTHER" id="PTHR46011:SF6">
    <property type="entry name" value="HIGH ZINC ACTIVATED NUCLEAR RECEPTOR PROTEIN"/>
    <property type="match status" value="1"/>
</dbReference>
<dbReference type="GO" id="GO:0005634">
    <property type="term" value="C:nucleus"/>
    <property type="evidence" value="ECO:0007669"/>
    <property type="project" value="UniProtKB-SubCell"/>
</dbReference>
<dbReference type="Proteomes" id="UP001201812">
    <property type="component" value="Unassembled WGS sequence"/>
</dbReference>
<comment type="caution">
    <text evidence="15">The sequence shown here is derived from an EMBL/GenBank/DDBJ whole genome shotgun (WGS) entry which is preliminary data.</text>
</comment>
<evidence type="ECO:0000256" key="9">
    <source>
        <dbReference type="ARBA" id="ARBA00023170"/>
    </source>
</evidence>
<dbReference type="CDD" id="cd06960">
    <property type="entry name" value="NR_DBD_HNF4A"/>
    <property type="match status" value="1"/>
</dbReference>
<keyword evidence="4 11" id="KW-0863">Zinc-finger</keyword>
<comment type="similarity">
    <text evidence="2 11">Belongs to the nuclear hormone receptor family.</text>
</comment>
<dbReference type="EMBL" id="JAKKPZ010000071">
    <property type="protein sequence ID" value="KAI1704191.1"/>
    <property type="molecule type" value="Genomic_DNA"/>
</dbReference>
<evidence type="ECO:0000256" key="7">
    <source>
        <dbReference type="ARBA" id="ARBA00023125"/>
    </source>
</evidence>
<evidence type="ECO:0000259" key="13">
    <source>
        <dbReference type="PROSITE" id="PS51030"/>
    </source>
</evidence>
<evidence type="ECO:0000256" key="5">
    <source>
        <dbReference type="ARBA" id="ARBA00022833"/>
    </source>
</evidence>
<accession>A0AAD4R1X3</accession>
<dbReference type="InterPro" id="IPR035500">
    <property type="entry name" value="NHR-like_dom_sf"/>
</dbReference>
<dbReference type="PROSITE" id="PS51843">
    <property type="entry name" value="NR_LBD"/>
    <property type="match status" value="1"/>
</dbReference>
<evidence type="ECO:0000313" key="16">
    <source>
        <dbReference type="Proteomes" id="UP001201812"/>
    </source>
</evidence>
<keyword evidence="9 11" id="KW-0675">Receptor</keyword>
<keyword evidence="3 11" id="KW-0479">Metal-binding</keyword>
<evidence type="ECO:0000256" key="10">
    <source>
        <dbReference type="ARBA" id="ARBA00023242"/>
    </source>
</evidence>
<feature type="domain" description="Nuclear receptor" evidence="13">
    <location>
        <begin position="20"/>
        <end position="92"/>
    </location>
</feature>
<dbReference type="AlphaFoldDB" id="A0AAD4R1X3"/>
<dbReference type="PANTHER" id="PTHR46011">
    <property type="entry name" value="NUCLEAR HORMONE RECEPTOR FAMILY MEMBER NHR-86-RELATED"/>
    <property type="match status" value="1"/>
</dbReference>
<dbReference type="InterPro" id="IPR013088">
    <property type="entry name" value="Znf_NHR/GATA"/>
</dbReference>
<keyword evidence="7 11" id="KW-0238">DNA-binding</keyword>
<dbReference type="PROSITE" id="PS00031">
    <property type="entry name" value="NUCLEAR_REC_DBD_1"/>
    <property type="match status" value="1"/>
</dbReference>
<name>A0AAD4R1X3_9BILA</name>
<dbReference type="InterPro" id="IPR001628">
    <property type="entry name" value="Znf_hrmn_rcpt"/>
</dbReference>